<accession>A0A914DJS1</accession>
<evidence type="ECO:0000256" key="1">
    <source>
        <dbReference type="SAM" id="SignalP"/>
    </source>
</evidence>
<proteinExistence type="predicted"/>
<reference evidence="3" key="1">
    <citation type="submission" date="2022-11" db="UniProtKB">
        <authorList>
            <consortium name="WormBaseParasite"/>
        </authorList>
    </citation>
    <scope>IDENTIFICATION</scope>
</reference>
<keyword evidence="1" id="KW-0732">Signal</keyword>
<sequence length="185" mass="20928">MLVGTWHIILWSRNLLITTIADLDILIDKLEASQPIKTEKTFYEWVKDPPDVQCPQLTILSAEDSTKFELAYRLGASGRAKSIIGKWDRGIDGEYLWRLAPTLSMQLCVSYGETPNPALVDTIVLTEIGSIPPCDNVIVLSKRFDPTHVSSVRDFLEERHVESAFNKLVKIHCTMNEINTNTITR</sequence>
<dbReference type="AlphaFoldDB" id="A0A914DJS1"/>
<dbReference type="Proteomes" id="UP000887540">
    <property type="component" value="Unplaced"/>
</dbReference>
<dbReference type="WBParaSite" id="ACRNAN_scaffold2725.g19846.t1">
    <property type="protein sequence ID" value="ACRNAN_scaffold2725.g19846.t1"/>
    <property type="gene ID" value="ACRNAN_scaffold2725.g19846"/>
</dbReference>
<organism evidence="2 3">
    <name type="scientific">Acrobeloides nanus</name>
    <dbReference type="NCBI Taxonomy" id="290746"/>
    <lineage>
        <taxon>Eukaryota</taxon>
        <taxon>Metazoa</taxon>
        <taxon>Ecdysozoa</taxon>
        <taxon>Nematoda</taxon>
        <taxon>Chromadorea</taxon>
        <taxon>Rhabditida</taxon>
        <taxon>Tylenchina</taxon>
        <taxon>Cephalobomorpha</taxon>
        <taxon>Cephaloboidea</taxon>
        <taxon>Cephalobidae</taxon>
        <taxon>Acrobeloides</taxon>
    </lineage>
</organism>
<evidence type="ECO:0000313" key="2">
    <source>
        <dbReference type="Proteomes" id="UP000887540"/>
    </source>
</evidence>
<protein>
    <submittedName>
        <fullName evidence="3">Uncharacterized protein</fullName>
    </submittedName>
</protein>
<name>A0A914DJS1_9BILA</name>
<feature type="signal peptide" evidence="1">
    <location>
        <begin position="1"/>
        <end position="21"/>
    </location>
</feature>
<feature type="chain" id="PRO_5038046575" evidence="1">
    <location>
        <begin position="22"/>
        <end position="185"/>
    </location>
</feature>
<keyword evidence="2" id="KW-1185">Reference proteome</keyword>
<evidence type="ECO:0000313" key="3">
    <source>
        <dbReference type="WBParaSite" id="ACRNAN_scaffold2725.g19846.t1"/>
    </source>
</evidence>